<dbReference type="GO" id="GO:0004527">
    <property type="term" value="F:exonuclease activity"/>
    <property type="evidence" value="ECO:0007669"/>
    <property type="project" value="UniProtKB-KW"/>
</dbReference>
<dbReference type="GO" id="GO:0006302">
    <property type="term" value="P:double-strand break repair"/>
    <property type="evidence" value="ECO:0007669"/>
    <property type="project" value="InterPro"/>
</dbReference>
<dbReference type="STRING" id="1962155.B1813_09505"/>
<organism evidence="6 7">
    <name type="scientific">Saccharomonospora piscinae</name>
    <dbReference type="NCBI Taxonomy" id="687388"/>
    <lineage>
        <taxon>Bacteria</taxon>
        <taxon>Bacillati</taxon>
        <taxon>Actinomycetota</taxon>
        <taxon>Actinomycetes</taxon>
        <taxon>Pseudonocardiales</taxon>
        <taxon>Pseudonocardiaceae</taxon>
        <taxon>Saccharomonospora</taxon>
    </lineage>
</organism>
<dbReference type="AlphaFoldDB" id="A0A1V9A5L1"/>
<evidence type="ECO:0000313" key="7">
    <source>
        <dbReference type="Proteomes" id="UP000192591"/>
    </source>
</evidence>
<proteinExistence type="inferred from homology"/>
<keyword evidence="6" id="KW-0540">Nuclease</keyword>
<keyword evidence="6" id="KW-0269">Exonuclease</keyword>
<dbReference type="PANTHER" id="PTHR32114:SF2">
    <property type="entry name" value="ABC TRANSPORTER ABCH.3"/>
    <property type="match status" value="1"/>
</dbReference>
<evidence type="ECO:0000259" key="5">
    <source>
        <dbReference type="Pfam" id="PF13476"/>
    </source>
</evidence>
<accession>A0A1V9A5L1</accession>
<dbReference type="InterPro" id="IPR038729">
    <property type="entry name" value="Rad50/SbcC_AAA"/>
</dbReference>
<protein>
    <recommendedName>
        <fullName evidence="3">Nuclease SbcCD subunit C</fullName>
    </recommendedName>
</protein>
<dbReference type="SUPFAM" id="SSF52540">
    <property type="entry name" value="P-loop containing nucleoside triphosphate hydrolases"/>
    <property type="match status" value="1"/>
</dbReference>
<dbReference type="InterPro" id="IPR027417">
    <property type="entry name" value="P-loop_NTPase"/>
</dbReference>
<comment type="subunit">
    <text evidence="2">Heterodimer of SbcC and SbcD.</text>
</comment>
<sequence length="989" mass="106760">MRLHRLEVCAFGPYAGREVVDFDVLGADGLFLLHGDTGAGKTTLLDAVAFALFGSVPGARGQVKRLRCDLAEADVHTEVVLELTIQSHRLRVVRSPEYERPKRRGEGVTTQQAKASLTWLTPPPEGGTAEAVTRIDEVGRVVERLLGMNAQQFFQVVLLPQGEFARFLRADTTEREKLLERLFGTERFAVAEQWFREERLARKTELDRQRADARDWQTRLAQAAAVEPPEEPDREWVSRLRQSADAGIAAARDDERSARAAWEDAQAVVREREVAAERVRRVRSARARLAELERTAAERSRWADELEAARRAVAVSELAAGARASEGGLAQAVAEESEAEGVCATLGLRELDVLDVEVSGLRDRAGALREEAGGLAGLVEQARRQDADLTRIAALDESATYDRERVAVLRSKLDGLPERVAELTRERERAVEAEAKLDGIAAREAELVELLADAEALPELGRSVDAAVAAENAAEADRLAAKETLLDLRGRRLAGMAAELAARLDEGDPCPVCGSASHPAPAIATADAVGEEAERAAAERETEAERVCERARAACFEARQKRDAAARRVGDRSAAELAGELSGVRGERATLAEHAGRSAALAASVRAATEEEKSLRADRDSLERSLGESQTERVLLAERVDDRARQLDEARGEFPDVAARRDHLLTLGRALDRLAEARTAVSTARRERDERHHSLADAARRAGFSTTDDALGAVRSAERVDELEHLISEADTEAAAARGVLAEPELSGVCPDDEVDVSAAEQEAHRAREATDAAVAALHAAERTAREVTELGQSLEAALDALVPVEREYAELDALTDVVNGRGQNARRMSLRSYVLAARLEEVALAATARLRSMSQGRYSFVHSDAAGSRGTRGGLGLDVLDDYSGMVRPAKTLSGGESFLASLALALGLADVVAAETGGALLDTLFVDEGFGTLDGETLDVVMGVLDELRAGGRVVGLVSHVEELRQRIPTRLRVRKSRTGSTLLVGG</sequence>
<keyword evidence="4" id="KW-0175">Coiled coil</keyword>
<evidence type="ECO:0000256" key="4">
    <source>
        <dbReference type="SAM" id="Coils"/>
    </source>
</evidence>
<gene>
    <name evidence="6" type="ORF">B1813_09505</name>
</gene>
<keyword evidence="7" id="KW-1185">Reference proteome</keyword>
<dbReference type="Pfam" id="PF13558">
    <property type="entry name" value="SbcC_Walker_B"/>
    <property type="match status" value="1"/>
</dbReference>
<evidence type="ECO:0000256" key="3">
    <source>
        <dbReference type="ARBA" id="ARBA00013368"/>
    </source>
</evidence>
<dbReference type="Pfam" id="PF13476">
    <property type="entry name" value="AAA_23"/>
    <property type="match status" value="1"/>
</dbReference>
<name>A0A1V9A5L1_SACPI</name>
<keyword evidence="6" id="KW-0378">Hydrolase</keyword>
<dbReference type="PANTHER" id="PTHR32114">
    <property type="entry name" value="ABC TRANSPORTER ABCH.3"/>
    <property type="match status" value="1"/>
</dbReference>
<reference evidence="6 7" key="1">
    <citation type="submission" date="2017-02" db="EMBL/GenBank/DDBJ databases">
        <title>Draft genome of Saccharomonospora sp. 154.</title>
        <authorList>
            <person name="Alonso-Carmona G.S."/>
            <person name="De La Haba R."/>
            <person name="Vera-Gargallo B."/>
            <person name="Sandoval-Trujillo A.H."/>
            <person name="Ramirez-Duran N."/>
            <person name="Ventosa A."/>
        </authorList>
    </citation>
    <scope>NUCLEOTIDE SEQUENCE [LARGE SCALE GENOMIC DNA]</scope>
    <source>
        <strain evidence="6 7">LRS4.154</strain>
    </source>
</reference>
<feature type="domain" description="Rad50/SbcC-type AAA" evidence="5">
    <location>
        <begin position="5"/>
        <end position="186"/>
    </location>
</feature>
<dbReference type="GO" id="GO:0016887">
    <property type="term" value="F:ATP hydrolysis activity"/>
    <property type="evidence" value="ECO:0007669"/>
    <property type="project" value="InterPro"/>
</dbReference>
<comment type="similarity">
    <text evidence="1">Belongs to the SMC family. SbcC subfamily.</text>
</comment>
<dbReference type="EMBL" id="MWIH01000005">
    <property type="protein sequence ID" value="OQO92427.1"/>
    <property type="molecule type" value="Genomic_DNA"/>
</dbReference>
<dbReference type="RefSeq" id="WP_081191490.1">
    <property type="nucleotide sequence ID" value="NZ_MWIH01000005.1"/>
</dbReference>
<evidence type="ECO:0000313" key="6">
    <source>
        <dbReference type="EMBL" id="OQO92427.1"/>
    </source>
</evidence>
<dbReference type="Gene3D" id="3.40.50.300">
    <property type="entry name" value="P-loop containing nucleotide triphosphate hydrolases"/>
    <property type="match status" value="2"/>
</dbReference>
<feature type="coiled-coil region" evidence="4">
    <location>
        <begin position="275"/>
        <end position="312"/>
    </location>
</feature>
<comment type="caution">
    <text evidence="6">The sequence shown here is derived from an EMBL/GenBank/DDBJ whole genome shotgun (WGS) entry which is preliminary data.</text>
</comment>
<dbReference type="Proteomes" id="UP000192591">
    <property type="component" value="Unassembled WGS sequence"/>
</dbReference>
<evidence type="ECO:0000256" key="1">
    <source>
        <dbReference type="ARBA" id="ARBA00006930"/>
    </source>
</evidence>
<evidence type="ECO:0000256" key="2">
    <source>
        <dbReference type="ARBA" id="ARBA00011322"/>
    </source>
</evidence>